<protein>
    <recommendedName>
        <fullName evidence="5">DUF1917 domain-containing protein</fullName>
    </recommendedName>
</protein>
<sequence>MDSDDSDFYGDEELKRDLQSRVESFDTNQWHRMNKRSTGCPQRQRNLVDESARLHNPYAGVPYAWQLTEKLDDFLARLPPATTEQSKDVPWIYVCNPYIPRLGRRPQGGSVKANEDEAPVEEGGQLELVVKGSMDRLELISSLRDKMERAGQSQAAIQKEVGKEREQAARDILAFAHSAKIRTGKWLLFCPPAEVNEMWELVVKATANNELGIAAKVAPRSPLHDQRRDRLLCIYTADFRNRADVGRVLQVLRELKLVEARSRPIYYKPDVFTYIGISHGNPWGLSASIYSSKDPLAGGHTITRTGPNLPKSSRTRRQRRDPMSILS</sequence>
<comment type="similarity">
    <text evidence="1">Belongs to the UPF0696 family.</text>
</comment>
<name>A0A2A9PR80_OPHUN</name>
<reference evidence="3 4" key="2">
    <citation type="journal article" date="2017" name="Sci. Rep.">
        <title>Ant-infecting Ophiocordyceps genomes reveal a high diversity of potential behavioral manipulation genes and a possible major role for enterotoxins.</title>
        <authorList>
            <person name="de Bekker C."/>
            <person name="Ohm R.A."/>
            <person name="Evans H.C."/>
            <person name="Brachmann A."/>
            <person name="Hughes D.P."/>
        </authorList>
    </citation>
    <scope>NUCLEOTIDE SEQUENCE [LARGE SCALE GENOMIC DNA]</scope>
    <source>
        <strain evidence="3 4">SC16a</strain>
    </source>
</reference>
<organism evidence="3 4">
    <name type="scientific">Ophiocordyceps unilateralis</name>
    <name type="common">Zombie-ant fungus</name>
    <name type="synonym">Torrubia unilateralis</name>
    <dbReference type="NCBI Taxonomy" id="268505"/>
    <lineage>
        <taxon>Eukaryota</taxon>
        <taxon>Fungi</taxon>
        <taxon>Dikarya</taxon>
        <taxon>Ascomycota</taxon>
        <taxon>Pezizomycotina</taxon>
        <taxon>Sordariomycetes</taxon>
        <taxon>Hypocreomycetidae</taxon>
        <taxon>Hypocreales</taxon>
        <taxon>Ophiocordycipitaceae</taxon>
        <taxon>Ophiocordyceps</taxon>
    </lineage>
</organism>
<dbReference type="SUPFAM" id="SSF55418">
    <property type="entry name" value="eIF4e-like"/>
    <property type="match status" value="1"/>
</dbReference>
<keyword evidence="4" id="KW-1185">Reference proteome</keyword>
<feature type="compositionally biased region" description="Polar residues" evidence="2">
    <location>
        <begin position="302"/>
        <end position="312"/>
    </location>
</feature>
<accession>A0A2A9PR80</accession>
<evidence type="ECO:0000256" key="1">
    <source>
        <dbReference type="ARBA" id="ARBA00010568"/>
    </source>
</evidence>
<reference evidence="3 4" key="1">
    <citation type="journal article" date="2015" name="BMC Genomics">
        <title>Gene expression during zombie ant biting behavior reflects the complexity underlying fungal parasitic behavioral manipulation.</title>
        <authorList>
            <person name="de Bekker C."/>
            <person name="Ohm R.A."/>
            <person name="Loreto R.G."/>
            <person name="Sebastian A."/>
            <person name="Albert I."/>
            <person name="Merrow M."/>
            <person name="Brachmann A."/>
            <person name="Hughes D.P."/>
        </authorList>
    </citation>
    <scope>NUCLEOTIDE SEQUENCE [LARGE SCALE GENOMIC DNA]</scope>
    <source>
        <strain evidence="3 4">SC16a</strain>
    </source>
</reference>
<evidence type="ECO:0000313" key="4">
    <source>
        <dbReference type="Proteomes" id="UP000037136"/>
    </source>
</evidence>
<dbReference type="PANTHER" id="PTHR31977">
    <property type="entry name" value="UPF0696 PROTEIN C11ORF68"/>
    <property type="match status" value="1"/>
</dbReference>
<gene>
    <name evidence="3" type="ORF">XA68_10091</name>
</gene>
<dbReference type="InterPro" id="IPR023398">
    <property type="entry name" value="TIF_eIF4e-like"/>
</dbReference>
<dbReference type="EMBL" id="LAZP02000010">
    <property type="protein sequence ID" value="PFH63050.1"/>
    <property type="molecule type" value="Genomic_DNA"/>
</dbReference>
<dbReference type="Proteomes" id="UP000037136">
    <property type="component" value="Unassembled WGS sequence"/>
</dbReference>
<comment type="caution">
    <text evidence="3">The sequence shown here is derived from an EMBL/GenBank/DDBJ whole genome shotgun (WGS) entry which is preliminary data.</text>
</comment>
<dbReference type="PANTHER" id="PTHR31977:SF1">
    <property type="entry name" value="UPF0696 PROTEIN C11ORF68"/>
    <property type="match status" value="1"/>
</dbReference>
<dbReference type="AlphaFoldDB" id="A0A2A9PR80"/>
<dbReference type="Gene3D" id="3.30.760.10">
    <property type="entry name" value="RNA Cap, Translation Initiation Factor Eif4e"/>
    <property type="match status" value="1"/>
</dbReference>
<evidence type="ECO:0000313" key="3">
    <source>
        <dbReference type="EMBL" id="PFH63050.1"/>
    </source>
</evidence>
<evidence type="ECO:0008006" key="5">
    <source>
        <dbReference type="Google" id="ProtNLM"/>
    </source>
</evidence>
<evidence type="ECO:0000256" key="2">
    <source>
        <dbReference type="SAM" id="MobiDB-lite"/>
    </source>
</evidence>
<dbReference type="InterPro" id="IPR015034">
    <property type="entry name" value="Bles03"/>
</dbReference>
<dbReference type="Pfam" id="PF08939">
    <property type="entry name" value="Bles03"/>
    <property type="match status" value="1"/>
</dbReference>
<dbReference type="OrthoDB" id="10067381at2759"/>
<feature type="region of interest" description="Disordered" evidence="2">
    <location>
        <begin position="299"/>
        <end position="327"/>
    </location>
</feature>
<proteinExistence type="inferred from homology"/>